<dbReference type="GO" id="GO:0003824">
    <property type="term" value="F:catalytic activity"/>
    <property type="evidence" value="ECO:0007669"/>
    <property type="project" value="InterPro"/>
</dbReference>
<dbReference type="AlphaFoldDB" id="A0A6J4HAR5"/>
<dbReference type="InterPro" id="IPR023606">
    <property type="entry name" value="CoA-Trfase_III_dom_1_sf"/>
</dbReference>
<sequence length="614" mass="64036">MRTSLSGPELSVRTCASRLAAVGVEPEAGDPRVATWPATLGAEQGGEVGCEISWWGPTMEPDAPGSEARVQAAAGLMHLHGRDLGGPRRLGIEIASVAAGVLAAQALLAVAVGRSRGVPVTRVRTSVLQAGLLQTSHQMAAATCPAEEVPAPGPAPGPPFRTSDDRWFEIETFDTEAWRAFWLRLGAPPAELGRAWTRFRPRYYRGTTSLPLGFHEATAAHSLAEVTEAAGACGVSISAVRSYEEVLAHPGPSRGAPIINSLGHPAQQPADLAPDRPVSGPLPLAGLEVVEATSRLQGPMAGLLLQMLGARVTRVESPGGDVGRSVPPLAGDTGSFFLCFNRGKHTVELDLGTNSGRAELAERAAAADVFLHNWRPGKAVQWGLAAADLGATQPRLVYAEASGWAPGSGAARLIGTDFLVQAWTGVANALHPEPDPPWPTRVLLTDFMGALVTCEGVLAGLYHREHTGRGCRVRTSLEGGSMALQAHVLDGLTTGTEAGRRRGRPRWGPLDVPIQAGERWLVVDAAAPDDLRRLASVCGVSGDAHGPALEGEVARALGRGSVGEWEQRLASAGIGCTPVATDLAAVADDPQVAPLLETLAGSCRAPASPWQLDP</sequence>
<name>A0A6J4HAR5_9ACTN</name>
<accession>A0A6J4HAR5</accession>
<dbReference type="Gene3D" id="3.40.50.10540">
    <property type="entry name" value="Crotonobetainyl-coa:carnitine coa-transferase, domain 1"/>
    <property type="match status" value="2"/>
</dbReference>
<dbReference type="SUPFAM" id="SSF89796">
    <property type="entry name" value="CoA-transferase family III (CaiB/BaiF)"/>
    <property type="match status" value="2"/>
</dbReference>
<dbReference type="InterPro" id="IPR003673">
    <property type="entry name" value="CoA-Trfase_fam_III"/>
</dbReference>
<dbReference type="Pfam" id="PF02515">
    <property type="entry name" value="CoA_transf_3"/>
    <property type="match status" value="2"/>
</dbReference>
<reference evidence="1" key="1">
    <citation type="submission" date="2020-02" db="EMBL/GenBank/DDBJ databases">
        <authorList>
            <person name="Meier V. D."/>
        </authorList>
    </citation>
    <scope>NUCLEOTIDE SEQUENCE</scope>
    <source>
        <strain evidence="1">AVDCRST_MAG76</strain>
    </source>
</reference>
<gene>
    <name evidence="1" type="ORF">AVDCRST_MAG76-627</name>
</gene>
<evidence type="ECO:0000313" key="1">
    <source>
        <dbReference type="EMBL" id="CAA9218084.1"/>
    </source>
</evidence>
<dbReference type="PANTHER" id="PTHR48228">
    <property type="entry name" value="SUCCINYL-COA--D-CITRAMALATE COA-TRANSFERASE"/>
    <property type="match status" value="1"/>
</dbReference>
<dbReference type="EMBL" id="CADCSZ010000032">
    <property type="protein sequence ID" value="CAA9218084.1"/>
    <property type="molecule type" value="Genomic_DNA"/>
</dbReference>
<organism evidence="1">
    <name type="scientific">uncultured Acidimicrobiales bacterium</name>
    <dbReference type="NCBI Taxonomy" id="310071"/>
    <lineage>
        <taxon>Bacteria</taxon>
        <taxon>Bacillati</taxon>
        <taxon>Actinomycetota</taxon>
        <taxon>Acidimicrobiia</taxon>
        <taxon>Acidimicrobiales</taxon>
        <taxon>environmental samples</taxon>
    </lineage>
</organism>
<protein>
    <recommendedName>
        <fullName evidence="2">CAIB/BAIF family protein</fullName>
    </recommendedName>
</protein>
<dbReference type="PANTHER" id="PTHR48228:SF7">
    <property type="entry name" value="FATTY ACYL-COA TRANSFERASE RV3272-RELATED"/>
    <property type="match status" value="1"/>
</dbReference>
<dbReference type="InterPro" id="IPR050509">
    <property type="entry name" value="CoA-transferase_III"/>
</dbReference>
<proteinExistence type="predicted"/>
<dbReference type="InterPro" id="IPR044855">
    <property type="entry name" value="CoA-Trfase_III_dom3_sf"/>
</dbReference>
<evidence type="ECO:0008006" key="2">
    <source>
        <dbReference type="Google" id="ProtNLM"/>
    </source>
</evidence>
<dbReference type="Gene3D" id="3.30.1540.10">
    <property type="entry name" value="formyl-coa transferase, domain 3"/>
    <property type="match status" value="1"/>
</dbReference>